<evidence type="ECO:0000256" key="4">
    <source>
        <dbReference type="ARBA" id="ARBA00016042"/>
    </source>
</evidence>
<comment type="subunit">
    <text evidence="3">Component of the small ribosomal subunit, ribosomal RNA processing complex (SSU RRP complex).</text>
</comment>
<organism evidence="11 12">
    <name type="scientific">Cytospora chrysosperma</name>
    <name type="common">Cytospora canker fungus</name>
    <name type="synonym">Sphaeria chrysosperma</name>
    <dbReference type="NCBI Taxonomy" id="252740"/>
    <lineage>
        <taxon>Eukaryota</taxon>
        <taxon>Fungi</taxon>
        <taxon>Dikarya</taxon>
        <taxon>Ascomycota</taxon>
        <taxon>Pezizomycotina</taxon>
        <taxon>Sordariomycetes</taxon>
        <taxon>Sordariomycetidae</taxon>
        <taxon>Diaporthales</taxon>
        <taxon>Cytosporaceae</taxon>
        <taxon>Cytospora</taxon>
    </lineage>
</organism>
<dbReference type="GO" id="GO:0005730">
    <property type="term" value="C:nucleolus"/>
    <property type="evidence" value="ECO:0007669"/>
    <property type="project" value="UniProtKB-SubCell"/>
</dbReference>
<dbReference type="GO" id="GO:0003723">
    <property type="term" value="F:RNA binding"/>
    <property type="evidence" value="ECO:0007669"/>
    <property type="project" value="UniProtKB-KW"/>
</dbReference>
<dbReference type="EMBL" id="LJZO01000001">
    <property type="protein sequence ID" value="ROW05406.1"/>
    <property type="molecule type" value="Genomic_DNA"/>
</dbReference>
<evidence type="ECO:0000256" key="5">
    <source>
        <dbReference type="ARBA" id="ARBA00022884"/>
    </source>
</evidence>
<evidence type="ECO:0000256" key="7">
    <source>
        <dbReference type="ARBA" id="ARBA00025554"/>
    </source>
</evidence>
<reference evidence="11 12" key="1">
    <citation type="submission" date="2015-09" db="EMBL/GenBank/DDBJ databases">
        <title>Host preference determinants of Valsa canker pathogens revealed by comparative genomics.</title>
        <authorList>
            <person name="Yin Z."/>
            <person name="Huang L."/>
        </authorList>
    </citation>
    <scope>NUCLEOTIDE SEQUENCE [LARGE SCALE GENOMIC DNA]</scope>
    <source>
        <strain evidence="11 12">YSFL</strain>
    </source>
</reference>
<dbReference type="OrthoDB" id="1932641at2759"/>
<dbReference type="Proteomes" id="UP000284375">
    <property type="component" value="Unassembled WGS sequence"/>
</dbReference>
<feature type="compositionally biased region" description="Low complexity" evidence="9">
    <location>
        <begin position="46"/>
        <end position="59"/>
    </location>
</feature>
<dbReference type="STRING" id="252740.A0A423WPM3"/>
<evidence type="ECO:0000256" key="9">
    <source>
        <dbReference type="SAM" id="MobiDB-lite"/>
    </source>
</evidence>
<comment type="subcellular location">
    <subcellularLocation>
        <location evidence="1">Nucleus</location>
        <location evidence="1">Nucleolus</location>
    </subcellularLocation>
</comment>
<evidence type="ECO:0000256" key="2">
    <source>
        <dbReference type="ARBA" id="ARBA00007515"/>
    </source>
</evidence>
<keyword evidence="5" id="KW-0694">RNA-binding</keyword>
<keyword evidence="12" id="KW-1185">Reference proteome</keyword>
<accession>A0A423WPM3</accession>
<evidence type="ECO:0000256" key="6">
    <source>
        <dbReference type="ARBA" id="ARBA00023242"/>
    </source>
</evidence>
<dbReference type="Pfam" id="PF22891">
    <property type="entry name" value="KH_PNO1_2nd"/>
    <property type="match status" value="1"/>
</dbReference>
<evidence type="ECO:0000256" key="3">
    <source>
        <dbReference type="ARBA" id="ARBA00011420"/>
    </source>
</evidence>
<dbReference type="InterPro" id="IPR041174">
    <property type="entry name" value="KRR1-like_KH1"/>
</dbReference>
<dbReference type="GO" id="GO:0042254">
    <property type="term" value="P:ribosome biogenesis"/>
    <property type="evidence" value="ECO:0007669"/>
    <property type="project" value="UniProtKB-ARBA"/>
</dbReference>
<name>A0A423WPM3_CYTCH</name>
<evidence type="ECO:0000259" key="10">
    <source>
        <dbReference type="SMART" id="SM00322"/>
    </source>
</evidence>
<dbReference type="SUPFAM" id="SSF54791">
    <property type="entry name" value="Eukaryotic type KH-domain (KH-domain type I)"/>
    <property type="match status" value="1"/>
</dbReference>
<feature type="domain" description="K Homology" evidence="10">
    <location>
        <begin position="168"/>
        <end position="241"/>
    </location>
</feature>
<sequence>MPAPTALKAVAPQEPDFNAPMATAAATHTEDEEVLLDAPNADPTDDQTQQQQPDETTMQVDDAVDEEGRPRFAPASARPEVARSEHRKVPIPPHRMTPLKAAWPKIYPPLVEHLKLQCRMNMKSKCVELRTSRVTTDTGAIQKGADFVRAFALGFDVDDAIALLRMDDLYIETFEIKDVKTLQGDHLARAIGRIAGKDGKTKYAIENASRTRVVLADSKIHILGAFKNTRIARESIVSLILGKPPGKVYNGLRTVSARMKERF</sequence>
<dbReference type="InterPro" id="IPR055212">
    <property type="entry name" value="KH-I_PNO1_first"/>
</dbReference>
<keyword evidence="6" id="KW-0539">Nucleus</keyword>
<evidence type="ECO:0000313" key="11">
    <source>
        <dbReference type="EMBL" id="ROW05406.1"/>
    </source>
</evidence>
<dbReference type="InterPro" id="IPR055211">
    <property type="entry name" value="KH_PNO1_2nd"/>
</dbReference>
<feature type="region of interest" description="Disordered" evidence="9">
    <location>
        <begin position="1"/>
        <end position="85"/>
    </location>
</feature>
<dbReference type="InterPro" id="IPR036612">
    <property type="entry name" value="KH_dom_type_1_sf"/>
</dbReference>
<evidence type="ECO:0000313" key="12">
    <source>
        <dbReference type="Proteomes" id="UP000284375"/>
    </source>
</evidence>
<protein>
    <recommendedName>
        <fullName evidence="4">Pre-rRNA-processing protein PNO1</fullName>
    </recommendedName>
    <alternativeName>
        <fullName evidence="8">Pre-rRNA-processing protein pno1</fullName>
    </alternativeName>
</protein>
<dbReference type="CDD" id="cd22391">
    <property type="entry name" value="KH-I_PNO1_rpt1"/>
    <property type="match status" value="1"/>
</dbReference>
<dbReference type="FunFam" id="3.30.1370.10:FF:000009">
    <property type="entry name" value="RNA-binding protein PNO1"/>
    <property type="match status" value="1"/>
</dbReference>
<proteinExistence type="inferred from homology"/>
<dbReference type="Pfam" id="PF17903">
    <property type="entry name" value="KH_KRR1_1st"/>
    <property type="match status" value="1"/>
</dbReference>
<dbReference type="InterPro" id="IPR004087">
    <property type="entry name" value="KH_dom"/>
</dbReference>
<dbReference type="CDD" id="cd22392">
    <property type="entry name" value="KH-I_PNO1_rpt2"/>
    <property type="match status" value="1"/>
</dbReference>
<dbReference type="PANTHER" id="PTHR12826">
    <property type="entry name" value="RIBONUCLEASE Y"/>
    <property type="match status" value="1"/>
</dbReference>
<evidence type="ECO:0000256" key="1">
    <source>
        <dbReference type="ARBA" id="ARBA00004604"/>
    </source>
</evidence>
<dbReference type="SMART" id="SM00322">
    <property type="entry name" value="KH"/>
    <property type="match status" value="1"/>
</dbReference>
<comment type="function">
    <text evidence="7">Required for small ribosomal subunit (SSU) synthesis. Has a role in the processing of early nucleolar and late cytoplasmic pre-RNA species.</text>
</comment>
<evidence type="ECO:0000256" key="8">
    <source>
        <dbReference type="ARBA" id="ARBA00071744"/>
    </source>
</evidence>
<comment type="caution">
    <text evidence="11">The sequence shown here is derived from an EMBL/GenBank/DDBJ whole genome shotgun (WGS) entry which is preliminary data.</text>
</comment>
<gene>
    <name evidence="11" type="ORF">VSDG_00561</name>
</gene>
<dbReference type="PANTHER" id="PTHR12826:SF13">
    <property type="entry name" value="RNA-BINDING PROTEIN PNO1"/>
    <property type="match status" value="1"/>
</dbReference>
<dbReference type="AlphaFoldDB" id="A0A423WPM3"/>
<comment type="similarity">
    <text evidence="2">Belongs to the PNO1 family.</text>
</comment>
<dbReference type="Gene3D" id="3.30.1370.10">
    <property type="entry name" value="K Homology domain, type 1"/>
    <property type="match status" value="2"/>
</dbReference>